<feature type="transmembrane region" description="Helical" evidence="8">
    <location>
        <begin position="278"/>
        <end position="298"/>
    </location>
</feature>
<dbReference type="GO" id="GO:0015421">
    <property type="term" value="F:ABC-type oligopeptide transporter activity"/>
    <property type="evidence" value="ECO:0007669"/>
    <property type="project" value="TreeGrafter"/>
</dbReference>
<dbReference type="InterPro" id="IPR039421">
    <property type="entry name" value="Type_1_exporter"/>
</dbReference>
<dbReference type="InterPro" id="IPR003593">
    <property type="entry name" value="AAA+_ATPase"/>
</dbReference>
<evidence type="ECO:0000256" key="8">
    <source>
        <dbReference type="SAM" id="Phobius"/>
    </source>
</evidence>
<accession>A0A369IH75</accession>
<dbReference type="Pfam" id="PF00664">
    <property type="entry name" value="ABC_membrane"/>
    <property type="match status" value="1"/>
</dbReference>
<reference evidence="11 12" key="1">
    <citation type="submission" date="2018-07" db="EMBL/GenBank/DDBJ databases">
        <title>Genome analysis of Runella aurantiaca.</title>
        <authorList>
            <person name="Yang X."/>
        </authorList>
    </citation>
    <scope>NUCLEOTIDE SEQUENCE [LARGE SCALE GENOMIC DNA]</scope>
    <source>
        <strain evidence="11 12">YX9</strain>
    </source>
</reference>
<dbReference type="FunFam" id="3.40.50.300:FF:000287">
    <property type="entry name" value="Multidrug ABC transporter ATP-binding protein"/>
    <property type="match status" value="1"/>
</dbReference>
<dbReference type="CDD" id="cd18544">
    <property type="entry name" value="ABC_6TM_TmrA_like"/>
    <property type="match status" value="1"/>
</dbReference>
<sequence>MNEEKKSGKIFDWPTLRRLYTFIKPYQKQFYFLIAIILLSAFLAPLSPLLIRYTIDNQIATGDYNGLVVMLLIMIGILLVQAVIQFANTYLAGWLGQNIIRDIRVQLYEKILSLRLKFFDNTPIGRLVTRTVSDVETLSDVFSDGMAAVAGDILQLILIIGVMFYTDWRLSLISLATVPFMLISTYIFKEKIKDSFNEVRTAVSNLNSFVQEHLTGMNIVQIFSAEKTEYRKFKKINTVHRDANIRSIWYYSVYYPVADVIAAAATGLVVWYGAREIMHYNATFGTVTAFIIFIGLFFRPIRMLADRFNTLQMGIVSTDRILKLLDSHDFTVNNGSYAPETLRGEVSFKNVWFAYNEEEYVLKDISFDVKEGETIAFVGATGAGKSSVINLLSRFYDINKGEILVDGTEIHSYELGALRQNIGVVLQDVFLFSDTIHNNITLGNTSISRARIIEAAQLVGAHEFIERLPEGYDYNVMERGATLSVGQRQLISFVRALVHDPKIIVLDEATSSVDTETEELIQNAIEKLMKGRTAIVIAHRLSTIQKASQIIVLDKGEIQEKGTHDELLERGGFYANLYRMQYKEVIS</sequence>
<evidence type="ECO:0000313" key="11">
    <source>
        <dbReference type="EMBL" id="RDB06634.1"/>
    </source>
</evidence>
<organism evidence="11 12">
    <name type="scientific">Runella aurantiaca</name>
    <dbReference type="NCBI Taxonomy" id="2282308"/>
    <lineage>
        <taxon>Bacteria</taxon>
        <taxon>Pseudomonadati</taxon>
        <taxon>Bacteroidota</taxon>
        <taxon>Cytophagia</taxon>
        <taxon>Cytophagales</taxon>
        <taxon>Spirosomataceae</taxon>
        <taxon>Runella</taxon>
    </lineage>
</organism>
<dbReference type="InterPro" id="IPR017871">
    <property type="entry name" value="ABC_transporter-like_CS"/>
</dbReference>
<dbReference type="SUPFAM" id="SSF90123">
    <property type="entry name" value="ABC transporter transmembrane region"/>
    <property type="match status" value="1"/>
</dbReference>
<dbReference type="PANTHER" id="PTHR43394">
    <property type="entry name" value="ATP-DEPENDENT PERMEASE MDL1, MITOCHONDRIAL"/>
    <property type="match status" value="1"/>
</dbReference>
<evidence type="ECO:0000256" key="4">
    <source>
        <dbReference type="ARBA" id="ARBA00022741"/>
    </source>
</evidence>
<dbReference type="CDD" id="cd03254">
    <property type="entry name" value="ABCC_Glucan_exporter_like"/>
    <property type="match status" value="1"/>
</dbReference>
<dbReference type="Proteomes" id="UP000253141">
    <property type="component" value="Unassembled WGS sequence"/>
</dbReference>
<evidence type="ECO:0000256" key="2">
    <source>
        <dbReference type="ARBA" id="ARBA00022448"/>
    </source>
</evidence>
<feature type="domain" description="ABC transmembrane type-1" evidence="10">
    <location>
        <begin position="32"/>
        <end position="313"/>
    </location>
</feature>
<dbReference type="SUPFAM" id="SSF52540">
    <property type="entry name" value="P-loop containing nucleoside triphosphate hydrolases"/>
    <property type="match status" value="1"/>
</dbReference>
<dbReference type="Pfam" id="PF00005">
    <property type="entry name" value="ABC_tran"/>
    <property type="match status" value="1"/>
</dbReference>
<evidence type="ECO:0000256" key="3">
    <source>
        <dbReference type="ARBA" id="ARBA00022692"/>
    </source>
</evidence>
<feature type="transmembrane region" description="Helical" evidence="8">
    <location>
        <begin position="30"/>
        <end position="55"/>
    </location>
</feature>
<protein>
    <submittedName>
        <fullName evidence="11">ABC transporter ATP-binding protein</fullName>
    </submittedName>
</protein>
<proteinExistence type="predicted"/>
<evidence type="ECO:0000256" key="1">
    <source>
        <dbReference type="ARBA" id="ARBA00004651"/>
    </source>
</evidence>
<dbReference type="PROSITE" id="PS50893">
    <property type="entry name" value="ABC_TRANSPORTER_2"/>
    <property type="match status" value="1"/>
</dbReference>
<comment type="subcellular location">
    <subcellularLocation>
        <location evidence="1">Cell membrane</location>
        <topology evidence="1">Multi-pass membrane protein</topology>
    </subcellularLocation>
</comment>
<keyword evidence="6 8" id="KW-1133">Transmembrane helix</keyword>
<evidence type="ECO:0000256" key="5">
    <source>
        <dbReference type="ARBA" id="ARBA00022840"/>
    </source>
</evidence>
<feature type="transmembrane region" description="Helical" evidence="8">
    <location>
        <begin position="171"/>
        <end position="188"/>
    </location>
</feature>
<evidence type="ECO:0000256" key="6">
    <source>
        <dbReference type="ARBA" id="ARBA00022989"/>
    </source>
</evidence>
<dbReference type="InterPro" id="IPR011527">
    <property type="entry name" value="ABC1_TM_dom"/>
</dbReference>
<dbReference type="EMBL" id="QPIW01000004">
    <property type="protein sequence ID" value="RDB06634.1"/>
    <property type="molecule type" value="Genomic_DNA"/>
</dbReference>
<keyword evidence="4" id="KW-0547">Nucleotide-binding</keyword>
<dbReference type="GO" id="GO:0005886">
    <property type="term" value="C:plasma membrane"/>
    <property type="evidence" value="ECO:0007669"/>
    <property type="project" value="UniProtKB-SubCell"/>
</dbReference>
<keyword evidence="2" id="KW-0813">Transport</keyword>
<dbReference type="AlphaFoldDB" id="A0A369IH75"/>
<feature type="transmembrane region" description="Helical" evidence="8">
    <location>
        <begin position="146"/>
        <end position="165"/>
    </location>
</feature>
<keyword evidence="5 11" id="KW-0067">ATP-binding</keyword>
<feature type="transmembrane region" description="Helical" evidence="8">
    <location>
        <begin position="67"/>
        <end position="91"/>
    </location>
</feature>
<feature type="transmembrane region" description="Helical" evidence="8">
    <location>
        <begin position="248"/>
        <end position="272"/>
    </location>
</feature>
<evidence type="ECO:0000313" key="12">
    <source>
        <dbReference type="Proteomes" id="UP000253141"/>
    </source>
</evidence>
<comment type="caution">
    <text evidence="11">The sequence shown here is derived from an EMBL/GenBank/DDBJ whole genome shotgun (WGS) entry which is preliminary data.</text>
</comment>
<name>A0A369IH75_9BACT</name>
<keyword evidence="12" id="KW-1185">Reference proteome</keyword>
<keyword evidence="7 8" id="KW-0472">Membrane</keyword>
<dbReference type="InterPro" id="IPR036640">
    <property type="entry name" value="ABC1_TM_sf"/>
</dbReference>
<keyword evidence="3 8" id="KW-0812">Transmembrane</keyword>
<evidence type="ECO:0000256" key="7">
    <source>
        <dbReference type="ARBA" id="ARBA00023136"/>
    </source>
</evidence>
<dbReference type="InterPro" id="IPR027417">
    <property type="entry name" value="P-loop_NTPase"/>
</dbReference>
<dbReference type="PROSITE" id="PS00211">
    <property type="entry name" value="ABC_TRANSPORTER_1"/>
    <property type="match status" value="1"/>
</dbReference>
<dbReference type="GO" id="GO:0016887">
    <property type="term" value="F:ATP hydrolysis activity"/>
    <property type="evidence" value="ECO:0007669"/>
    <property type="project" value="InterPro"/>
</dbReference>
<dbReference type="Gene3D" id="3.40.50.300">
    <property type="entry name" value="P-loop containing nucleotide triphosphate hydrolases"/>
    <property type="match status" value="1"/>
</dbReference>
<dbReference type="GO" id="GO:0005524">
    <property type="term" value="F:ATP binding"/>
    <property type="evidence" value="ECO:0007669"/>
    <property type="project" value="UniProtKB-KW"/>
</dbReference>
<feature type="domain" description="ABC transporter" evidence="9">
    <location>
        <begin position="346"/>
        <end position="580"/>
    </location>
</feature>
<dbReference type="PANTHER" id="PTHR43394:SF1">
    <property type="entry name" value="ATP-BINDING CASSETTE SUB-FAMILY B MEMBER 10, MITOCHONDRIAL"/>
    <property type="match status" value="1"/>
</dbReference>
<evidence type="ECO:0000259" key="9">
    <source>
        <dbReference type="PROSITE" id="PS50893"/>
    </source>
</evidence>
<dbReference type="PROSITE" id="PS50929">
    <property type="entry name" value="ABC_TM1F"/>
    <property type="match status" value="1"/>
</dbReference>
<dbReference type="SMART" id="SM00382">
    <property type="entry name" value="AAA"/>
    <property type="match status" value="1"/>
</dbReference>
<evidence type="ECO:0000259" key="10">
    <source>
        <dbReference type="PROSITE" id="PS50929"/>
    </source>
</evidence>
<gene>
    <name evidence="11" type="ORF">DVG78_07805</name>
</gene>
<dbReference type="OrthoDB" id="9769115at2"/>
<dbReference type="Gene3D" id="1.20.1560.10">
    <property type="entry name" value="ABC transporter type 1, transmembrane domain"/>
    <property type="match status" value="1"/>
</dbReference>
<dbReference type="RefSeq" id="WP_114460532.1">
    <property type="nucleotide sequence ID" value="NZ_QPIW01000004.1"/>
</dbReference>
<dbReference type="InterPro" id="IPR003439">
    <property type="entry name" value="ABC_transporter-like_ATP-bd"/>
</dbReference>